<dbReference type="SUPFAM" id="SSF52151">
    <property type="entry name" value="FabD/lysophospholipase-like"/>
    <property type="match status" value="1"/>
</dbReference>
<evidence type="ECO:0000256" key="1">
    <source>
        <dbReference type="ARBA" id="ARBA00023098"/>
    </source>
</evidence>
<dbReference type="Gene3D" id="3.40.1090.10">
    <property type="entry name" value="Cytosolic phospholipase A2 catalytic domain"/>
    <property type="match status" value="1"/>
</dbReference>
<dbReference type="Pfam" id="PF01734">
    <property type="entry name" value="Patatin"/>
    <property type="match status" value="1"/>
</dbReference>
<organism evidence="4 5">
    <name type="scientific">Flavilitoribacter nigricans (strain ATCC 23147 / DSM 23189 / NBRC 102662 / NCIMB 1420 / SS-2)</name>
    <name type="common">Lewinella nigricans</name>
    <dbReference type="NCBI Taxonomy" id="1122177"/>
    <lineage>
        <taxon>Bacteria</taxon>
        <taxon>Pseudomonadati</taxon>
        <taxon>Bacteroidota</taxon>
        <taxon>Saprospiria</taxon>
        <taxon>Saprospirales</taxon>
        <taxon>Lewinellaceae</taxon>
        <taxon>Flavilitoribacter</taxon>
    </lineage>
</organism>
<feature type="domain" description="PNPLA" evidence="3">
    <location>
        <begin position="16"/>
        <end position="282"/>
    </location>
</feature>
<keyword evidence="2" id="KW-1133">Transmembrane helix</keyword>
<keyword evidence="2" id="KW-0812">Transmembrane</keyword>
<evidence type="ECO:0000259" key="3">
    <source>
        <dbReference type="Pfam" id="PF01734"/>
    </source>
</evidence>
<name>A0A2D0MZS1_FLAN2</name>
<dbReference type="InterPro" id="IPR002641">
    <property type="entry name" value="PNPLA_dom"/>
</dbReference>
<feature type="transmembrane region" description="Helical" evidence="2">
    <location>
        <begin position="357"/>
        <end position="376"/>
    </location>
</feature>
<evidence type="ECO:0000313" key="4">
    <source>
        <dbReference type="EMBL" id="PHN01717.1"/>
    </source>
</evidence>
<keyword evidence="5" id="KW-1185">Reference proteome</keyword>
<keyword evidence="2" id="KW-0472">Membrane</keyword>
<dbReference type="OrthoDB" id="9813090at2"/>
<feature type="transmembrane region" description="Helical" evidence="2">
    <location>
        <begin position="388"/>
        <end position="408"/>
    </location>
</feature>
<proteinExistence type="predicted"/>
<dbReference type="GO" id="GO:0006629">
    <property type="term" value="P:lipid metabolic process"/>
    <property type="evidence" value="ECO:0007669"/>
    <property type="project" value="UniProtKB-KW"/>
</dbReference>
<sequence>MASAEYPTMPFKQTAICLSGGGYRAASFHLGTLSYLRRIHFRDRPLIEYIKVLSTISGGSFTGVLYAHSVWESQNVVGDTRLQTDEEFATFYHALKDFMADEDLIEAGLNKLKDRKEWKSERRRNVINSFAKVYQEKLFGLSENRSFNLFYQGKTHLEEVIFNATEFDYGLAFRFQKTLDDEGIIGNWFRRIPSAAAKELRLGDIIASSSCFPAGFAPLAFPQDYIGPDNQYLTRLRSLETLKEIPREIESDRYMDDKPEAYIYPEPMALMDGGIVDNQGVESIILSEKRRAQELDTEDLTDPVYSMTLTGEKDRKLDLIIISDVASPFLVPLKLASRKDEVFTGIQNSSIERLYKILTLTGLLALLLIIPVILSGLKLIELSDPVKFLLLVPGVAVGTIALLLLLLIRYFNRNIIKQQVPAYFQKYLHYFTHLRVYVLEPMLRDRISSVLKMVNDIFLKQIRRLTYAKIYDDANWDYRRIANIVYELRPSEVKKNLLDRDNKKRAEEGKPVIKYPDVLRQPSPKLQEVAENASDMGTTLWFTPEDRGIGVKHGDRLKDLVTDGQFTICYNLLVYLCELRAYPEAYNKLEWKDDLDRLFENLMADWEHFNNHPHWLYEKFEHNQPK</sequence>
<reference evidence="4 5" key="1">
    <citation type="submission" date="2017-10" db="EMBL/GenBank/DDBJ databases">
        <title>The draft genome sequence of Lewinella nigricans NBRC 102662.</title>
        <authorList>
            <person name="Wang K."/>
        </authorList>
    </citation>
    <scope>NUCLEOTIDE SEQUENCE [LARGE SCALE GENOMIC DNA]</scope>
    <source>
        <strain evidence="4 5">NBRC 102662</strain>
    </source>
</reference>
<gene>
    <name evidence="4" type="ORF">CRP01_35820</name>
</gene>
<keyword evidence="1" id="KW-0443">Lipid metabolism</keyword>
<dbReference type="Proteomes" id="UP000223913">
    <property type="component" value="Unassembled WGS sequence"/>
</dbReference>
<protein>
    <recommendedName>
        <fullName evidence="3">PNPLA domain-containing protein</fullName>
    </recommendedName>
</protein>
<evidence type="ECO:0000313" key="5">
    <source>
        <dbReference type="Proteomes" id="UP000223913"/>
    </source>
</evidence>
<evidence type="ECO:0000256" key="2">
    <source>
        <dbReference type="SAM" id="Phobius"/>
    </source>
</evidence>
<comment type="caution">
    <text evidence="4">The sequence shown here is derived from an EMBL/GenBank/DDBJ whole genome shotgun (WGS) entry which is preliminary data.</text>
</comment>
<dbReference type="AlphaFoldDB" id="A0A2D0MZS1"/>
<accession>A0A2D0MZS1</accession>
<dbReference type="InterPro" id="IPR016035">
    <property type="entry name" value="Acyl_Trfase/lysoPLipase"/>
</dbReference>
<dbReference type="EMBL" id="PDUD01000050">
    <property type="protein sequence ID" value="PHN01717.1"/>
    <property type="molecule type" value="Genomic_DNA"/>
</dbReference>